<sequence>MSVAHPPEVAARFGRIRQRPVVLEVEQLGKSFVSPGGETVRVFDGVDLSIRRREFITVVGPSGCGKSTFIRMVAGLETATSGRILLDGEAVVGPGADRGMVFQAYTLFPWLSVKRNVMFGLLQAGRSEASASSEACVWLEMVGLKGFENHHPAQLSGGMKQRVAIARALANKPRILLMDEPFGALDAQTRAEMQDYLLQIYRNVDATILFITHDLDEAVYLADRVVVMGRKPGRVIETVDVPLLRPRDPQMAFTDDFLATKRHIEHLIHPPEPAGTEKRKAPITRMTVVGDEVY</sequence>
<dbReference type="GO" id="GO:0016887">
    <property type="term" value="F:ATP hydrolysis activity"/>
    <property type="evidence" value="ECO:0007669"/>
    <property type="project" value="InterPro"/>
</dbReference>
<feature type="domain" description="ABC transporter" evidence="4">
    <location>
        <begin position="23"/>
        <end position="255"/>
    </location>
</feature>
<dbReference type="STRING" id="1142394.PSMK_13310"/>
<dbReference type="Proteomes" id="UP000007881">
    <property type="component" value="Chromosome"/>
</dbReference>
<accession>I0IE02</accession>
<organism evidence="5 6">
    <name type="scientific">Phycisphaera mikurensis (strain NBRC 102666 / KCTC 22515 / FYK2301M01)</name>
    <dbReference type="NCBI Taxonomy" id="1142394"/>
    <lineage>
        <taxon>Bacteria</taxon>
        <taxon>Pseudomonadati</taxon>
        <taxon>Planctomycetota</taxon>
        <taxon>Phycisphaerae</taxon>
        <taxon>Phycisphaerales</taxon>
        <taxon>Phycisphaeraceae</taxon>
        <taxon>Phycisphaera</taxon>
    </lineage>
</organism>
<dbReference type="Gene3D" id="3.40.50.300">
    <property type="entry name" value="P-loop containing nucleotide triphosphate hydrolases"/>
    <property type="match status" value="1"/>
</dbReference>
<keyword evidence="3 5" id="KW-0067">ATP-binding</keyword>
<dbReference type="PROSITE" id="PS00211">
    <property type="entry name" value="ABC_TRANSPORTER_1"/>
    <property type="match status" value="1"/>
</dbReference>
<dbReference type="GO" id="GO:0005524">
    <property type="term" value="F:ATP binding"/>
    <property type="evidence" value="ECO:0007669"/>
    <property type="project" value="UniProtKB-KW"/>
</dbReference>
<dbReference type="InterPro" id="IPR003439">
    <property type="entry name" value="ABC_transporter-like_ATP-bd"/>
</dbReference>
<evidence type="ECO:0000256" key="1">
    <source>
        <dbReference type="ARBA" id="ARBA00022448"/>
    </source>
</evidence>
<dbReference type="HOGENOM" id="CLU_000604_1_22_0"/>
<dbReference type="SUPFAM" id="SSF52540">
    <property type="entry name" value="P-loop containing nucleoside triphosphate hydrolases"/>
    <property type="match status" value="1"/>
</dbReference>
<dbReference type="InterPro" id="IPR003593">
    <property type="entry name" value="AAA+_ATPase"/>
</dbReference>
<dbReference type="Pfam" id="PF00005">
    <property type="entry name" value="ABC_tran"/>
    <property type="match status" value="1"/>
</dbReference>
<evidence type="ECO:0000313" key="6">
    <source>
        <dbReference type="Proteomes" id="UP000007881"/>
    </source>
</evidence>
<reference evidence="5 6" key="1">
    <citation type="submission" date="2012-02" db="EMBL/GenBank/DDBJ databases">
        <title>Complete genome sequence of Phycisphaera mikurensis NBRC 102666.</title>
        <authorList>
            <person name="Ankai A."/>
            <person name="Hosoyama A."/>
            <person name="Terui Y."/>
            <person name="Sekine M."/>
            <person name="Fukai R."/>
            <person name="Kato Y."/>
            <person name="Nakamura S."/>
            <person name="Yamada-Narita S."/>
            <person name="Kawakoshi A."/>
            <person name="Fukunaga Y."/>
            <person name="Yamazaki S."/>
            <person name="Fujita N."/>
        </authorList>
    </citation>
    <scope>NUCLEOTIDE SEQUENCE [LARGE SCALE GENOMIC DNA]</scope>
    <source>
        <strain evidence="6">NBRC 102666 / KCTC 22515 / FYK2301M01</strain>
    </source>
</reference>
<evidence type="ECO:0000256" key="3">
    <source>
        <dbReference type="ARBA" id="ARBA00022840"/>
    </source>
</evidence>
<dbReference type="AlphaFoldDB" id="I0IE02"/>
<dbReference type="PROSITE" id="PS50893">
    <property type="entry name" value="ABC_TRANSPORTER_2"/>
    <property type="match status" value="1"/>
</dbReference>
<gene>
    <name evidence="5" type="ordered locus">PSMK_13310</name>
</gene>
<dbReference type="InterPro" id="IPR017871">
    <property type="entry name" value="ABC_transporter-like_CS"/>
</dbReference>
<dbReference type="EMBL" id="AP012338">
    <property type="protein sequence ID" value="BAM03490.1"/>
    <property type="molecule type" value="Genomic_DNA"/>
</dbReference>
<protein>
    <submittedName>
        <fullName evidence="5">ABC transporter ATP-binding protein</fullName>
    </submittedName>
</protein>
<dbReference type="RefSeq" id="WP_014436709.1">
    <property type="nucleotide sequence ID" value="NC_017080.1"/>
</dbReference>
<name>I0IE02_PHYMF</name>
<dbReference type="SMART" id="SM00382">
    <property type="entry name" value="AAA"/>
    <property type="match status" value="1"/>
</dbReference>
<keyword evidence="6" id="KW-1185">Reference proteome</keyword>
<evidence type="ECO:0000256" key="2">
    <source>
        <dbReference type="ARBA" id="ARBA00022741"/>
    </source>
</evidence>
<keyword evidence="2" id="KW-0547">Nucleotide-binding</keyword>
<dbReference type="CDD" id="cd03293">
    <property type="entry name" value="ABC_NrtD_SsuB_transporters"/>
    <property type="match status" value="1"/>
</dbReference>
<evidence type="ECO:0000259" key="4">
    <source>
        <dbReference type="PROSITE" id="PS50893"/>
    </source>
</evidence>
<dbReference type="eggNOG" id="COG1116">
    <property type="taxonomic scope" value="Bacteria"/>
</dbReference>
<dbReference type="OrthoDB" id="2151853at2"/>
<dbReference type="PANTHER" id="PTHR42788:SF13">
    <property type="entry name" value="ALIPHATIC SULFONATES IMPORT ATP-BINDING PROTEIN SSUB"/>
    <property type="match status" value="1"/>
</dbReference>
<dbReference type="InterPro" id="IPR050166">
    <property type="entry name" value="ABC_transporter_ATP-bind"/>
</dbReference>
<dbReference type="PANTHER" id="PTHR42788">
    <property type="entry name" value="TAURINE IMPORT ATP-BINDING PROTEIN-RELATED"/>
    <property type="match status" value="1"/>
</dbReference>
<dbReference type="KEGG" id="phm:PSMK_13310"/>
<proteinExistence type="predicted"/>
<dbReference type="PATRIC" id="fig|1142394.8.peg.1368"/>
<evidence type="ECO:0000313" key="5">
    <source>
        <dbReference type="EMBL" id="BAM03490.1"/>
    </source>
</evidence>
<keyword evidence="1" id="KW-0813">Transport</keyword>
<dbReference type="InterPro" id="IPR027417">
    <property type="entry name" value="P-loop_NTPase"/>
</dbReference>